<evidence type="ECO:0000256" key="5">
    <source>
        <dbReference type="ARBA" id="ARBA00023163"/>
    </source>
</evidence>
<keyword evidence="5" id="KW-0804">Transcription</keyword>
<gene>
    <name evidence="10" type="ORF">WA026_010471</name>
</gene>
<dbReference type="InterPro" id="IPR036388">
    <property type="entry name" value="WH-like_DNA-bd_sf"/>
</dbReference>
<dbReference type="SMART" id="SM00415">
    <property type="entry name" value="HSF"/>
    <property type="match status" value="1"/>
</dbReference>
<evidence type="ECO:0000256" key="4">
    <source>
        <dbReference type="ARBA" id="ARBA00023125"/>
    </source>
</evidence>
<evidence type="ECO:0000313" key="11">
    <source>
        <dbReference type="Proteomes" id="UP001431783"/>
    </source>
</evidence>
<evidence type="ECO:0000256" key="2">
    <source>
        <dbReference type="ARBA" id="ARBA00006403"/>
    </source>
</evidence>
<feature type="domain" description="HSF-type DNA-binding" evidence="9">
    <location>
        <begin position="59"/>
        <end position="83"/>
    </location>
</feature>
<reference evidence="10 11" key="1">
    <citation type="submission" date="2023-03" db="EMBL/GenBank/DDBJ databases">
        <title>Genome insight into feeding habits of ladybird beetles.</title>
        <authorList>
            <person name="Li H.-S."/>
            <person name="Huang Y.-H."/>
            <person name="Pang H."/>
        </authorList>
    </citation>
    <scope>NUCLEOTIDE SEQUENCE [LARGE SCALE GENOMIC DNA]</scope>
    <source>
        <strain evidence="10">SYSU_2023b</strain>
        <tissue evidence="10">Whole body</tissue>
    </source>
</reference>
<organism evidence="10 11">
    <name type="scientific">Henosepilachna vigintioctopunctata</name>
    <dbReference type="NCBI Taxonomy" id="420089"/>
    <lineage>
        <taxon>Eukaryota</taxon>
        <taxon>Metazoa</taxon>
        <taxon>Ecdysozoa</taxon>
        <taxon>Arthropoda</taxon>
        <taxon>Hexapoda</taxon>
        <taxon>Insecta</taxon>
        <taxon>Pterygota</taxon>
        <taxon>Neoptera</taxon>
        <taxon>Endopterygota</taxon>
        <taxon>Coleoptera</taxon>
        <taxon>Polyphaga</taxon>
        <taxon>Cucujiformia</taxon>
        <taxon>Coccinelloidea</taxon>
        <taxon>Coccinellidae</taxon>
        <taxon>Epilachninae</taxon>
        <taxon>Epilachnini</taxon>
        <taxon>Henosepilachna</taxon>
    </lineage>
</organism>
<dbReference type="PANTHER" id="PTHR10015:SF427">
    <property type="entry name" value="HEAT SHOCK FACTOR PROTEIN"/>
    <property type="match status" value="1"/>
</dbReference>
<evidence type="ECO:0000256" key="7">
    <source>
        <dbReference type="RuleBase" id="RU004020"/>
    </source>
</evidence>
<evidence type="ECO:0000256" key="6">
    <source>
        <dbReference type="ARBA" id="ARBA00023242"/>
    </source>
</evidence>
<dbReference type="Gene3D" id="1.10.10.10">
    <property type="entry name" value="Winged helix-like DNA-binding domain superfamily/Winged helix DNA-binding domain"/>
    <property type="match status" value="1"/>
</dbReference>
<feature type="region of interest" description="Disordered" evidence="8">
    <location>
        <begin position="221"/>
        <end position="243"/>
    </location>
</feature>
<dbReference type="FunFam" id="1.10.10.10:FF:000027">
    <property type="entry name" value="Heat shock transcription factor 1"/>
    <property type="match status" value="1"/>
</dbReference>
<dbReference type="GO" id="GO:0005634">
    <property type="term" value="C:nucleus"/>
    <property type="evidence" value="ECO:0007669"/>
    <property type="project" value="UniProtKB-SubCell"/>
</dbReference>
<evidence type="ECO:0000313" key="10">
    <source>
        <dbReference type="EMBL" id="KAK9890378.1"/>
    </source>
</evidence>
<feature type="compositionally biased region" description="Low complexity" evidence="8">
    <location>
        <begin position="221"/>
        <end position="235"/>
    </location>
</feature>
<comment type="similarity">
    <text evidence="2 7">Belongs to the HSF family.</text>
</comment>
<accession>A0AAW1V5Q6</accession>
<dbReference type="Pfam" id="PF00447">
    <property type="entry name" value="HSF_DNA-bind"/>
    <property type="match status" value="1"/>
</dbReference>
<evidence type="ECO:0000256" key="1">
    <source>
        <dbReference type="ARBA" id="ARBA00004123"/>
    </source>
</evidence>
<dbReference type="InterPro" id="IPR000232">
    <property type="entry name" value="HSF_DNA-bd"/>
</dbReference>
<dbReference type="SUPFAM" id="SSF46785">
    <property type="entry name" value="Winged helix' DNA-binding domain"/>
    <property type="match status" value="1"/>
</dbReference>
<dbReference type="GO" id="GO:0003700">
    <property type="term" value="F:DNA-binding transcription factor activity"/>
    <property type="evidence" value="ECO:0007669"/>
    <property type="project" value="InterPro"/>
</dbReference>
<keyword evidence="11" id="KW-1185">Reference proteome</keyword>
<dbReference type="EMBL" id="JARQZJ010000125">
    <property type="protein sequence ID" value="KAK9890378.1"/>
    <property type="molecule type" value="Genomic_DNA"/>
</dbReference>
<evidence type="ECO:0000256" key="8">
    <source>
        <dbReference type="SAM" id="MobiDB-lite"/>
    </source>
</evidence>
<dbReference type="PRINTS" id="PR00056">
    <property type="entry name" value="HSFDOMAIN"/>
</dbReference>
<evidence type="ECO:0000259" key="9">
    <source>
        <dbReference type="PROSITE" id="PS00434"/>
    </source>
</evidence>
<keyword evidence="4" id="KW-0238">DNA-binding</keyword>
<protein>
    <recommendedName>
        <fullName evidence="9">HSF-type DNA-binding domain-containing protein</fullName>
    </recommendedName>
</protein>
<dbReference type="GO" id="GO:0043565">
    <property type="term" value="F:sequence-specific DNA binding"/>
    <property type="evidence" value="ECO:0007669"/>
    <property type="project" value="InterPro"/>
</dbReference>
<dbReference type="Proteomes" id="UP001431783">
    <property type="component" value="Unassembled WGS sequence"/>
</dbReference>
<proteinExistence type="inferred from homology"/>
<name>A0AAW1V5Q6_9CUCU</name>
<sequence length="528" mass="58768">MNPSHNMQPMSDHFTNVPAFLIKLWKMVSDTQTNHLICWSPSGKNFIILNQVQFWYELLPLYYKHNNMSSFVRQLNMYGFHKVSPAENDSVLEGEKDEVQFFHANFQKGKPELLKLIKRKVTVSKHAESSNQVLKGEELSKVLSDVKQLRGKQASVDHQLAAMKQENAVLWRELAVLRQKHTKQQQIVNKLIQFLVSMVHPSNNRMGVGVKRHYPLMLRGTTSTKISKNSKNNSKNKNDGPTIHELDNEIEIEGDLGSTLKSDVLLTVPEDEENKDFPLVYSPSTPSSSIGVLSPISNIELTNDLITEAEATSAEKVGGPDENLPSKSTNDLFWEKPPYVFERSPSNELLTDAEIPDDPILNILEDNIVNQEKPDVPYGKGVDLSQCQDSGVGSSMAVATKKPDSNIKLSNSGDFGSILENTQSELDIYKDILHGCGTLDTNALLGLFNDGVLEYGFSFSPDDLPQGSGDPMVSGQEVSTYPMLPLEELLEDTLNDVDIGDDILNDDLSVLNTPNVSDVQPEFPVEKS</sequence>
<dbReference type="AlphaFoldDB" id="A0AAW1V5Q6"/>
<comment type="subcellular location">
    <subcellularLocation>
        <location evidence="1">Nucleus</location>
    </subcellularLocation>
</comment>
<keyword evidence="6" id="KW-0539">Nucleus</keyword>
<dbReference type="InterPro" id="IPR036390">
    <property type="entry name" value="WH_DNA-bd_sf"/>
</dbReference>
<keyword evidence="3" id="KW-0805">Transcription regulation</keyword>
<comment type="caution">
    <text evidence="10">The sequence shown here is derived from an EMBL/GenBank/DDBJ whole genome shotgun (WGS) entry which is preliminary data.</text>
</comment>
<dbReference type="PROSITE" id="PS00434">
    <property type="entry name" value="HSF_DOMAIN"/>
    <property type="match status" value="1"/>
</dbReference>
<evidence type="ECO:0000256" key="3">
    <source>
        <dbReference type="ARBA" id="ARBA00023015"/>
    </source>
</evidence>
<dbReference type="PANTHER" id="PTHR10015">
    <property type="entry name" value="HEAT SHOCK TRANSCRIPTION FACTOR"/>
    <property type="match status" value="1"/>
</dbReference>